<gene>
    <name evidence="2" type="ORF">CAMP_LOCUS6236</name>
</gene>
<evidence type="ECO:0000256" key="1">
    <source>
        <dbReference type="SAM" id="MobiDB-lite"/>
    </source>
</evidence>
<dbReference type="OrthoDB" id="5877575at2759"/>
<name>A0A9P1IE77_9PELO</name>
<feature type="region of interest" description="Disordered" evidence="1">
    <location>
        <begin position="70"/>
        <end position="104"/>
    </location>
</feature>
<evidence type="ECO:0000313" key="2">
    <source>
        <dbReference type="EMBL" id="CAI5443599.1"/>
    </source>
</evidence>
<feature type="compositionally biased region" description="Polar residues" evidence="1">
    <location>
        <begin position="1"/>
        <end position="10"/>
    </location>
</feature>
<sequence length="210" mass="23770">MAMENECSSGSTGGLWPMPFQPTEQQQQQQTEEERIREVLRELKSRKEGGDVKEDIERIERILRDPLFKQLSCQQPISPPKKSTPPSATTSTNSAETASPQDPDFSIRLKNRFLAENPDFELKSNQKLHFGVLEAKLVKETQILETKEKKSRLLIVGPKDIKTSTKNWSETGFLAFIPGFPGETRFSASNYSFRPDLRAENAGIAENQEL</sequence>
<feature type="region of interest" description="Disordered" evidence="1">
    <location>
        <begin position="1"/>
        <end position="56"/>
    </location>
</feature>
<feature type="compositionally biased region" description="Low complexity" evidence="1">
    <location>
        <begin position="84"/>
        <end position="100"/>
    </location>
</feature>
<comment type="caution">
    <text evidence="2">The sequence shown here is derived from an EMBL/GenBank/DDBJ whole genome shotgun (WGS) entry which is preliminary data.</text>
</comment>
<organism evidence="2 3">
    <name type="scientific">Caenorhabditis angaria</name>
    <dbReference type="NCBI Taxonomy" id="860376"/>
    <lineage>
        <taxon>Eukaryota</taxon>
        <taxon>Metazoa</taxon>
        <taxon>Ecdysozoa</taxon>
        <taxon>Nematoda</taxon>
        <taxon>Chromadorea</taxon>
        <taxon>Rhabditida</taxon>
        <taxon>Rhabditina</taxon>
        <taxon>Rhabditomorpha</taxon>
        <taxon>Rhabditoidea</taxon>
        <taxon>Rhabditidae</taxon>
        <taxon>Peloderinae</taxon>
        <taxon>Caenorhabditis</taxon>
    </lineage>
</organism>
<protein>
    <submittedName>
        <fullName evidence="2">Uncharacterized protein</fullName>
    </submittedName>
</protein>
<evidence type="ECO:0000313" key="3">
    <source>
        <dbReference type="Proteomes" id="UP001152747"/>
    </source>
</evidence>
<dbReference type="Proteomes" id="UP001152747">
    <property type="component" value="Unassembled WGS sequence"/>
</dbReference>
<accession>A0A9P1IE77</accession>
<dbReference type="AlphaFoldDB" id="A0A9P1IE77"/>
<proteinExistence type="predicted"/>
<reference evidence="2" key="1">
    <citation type="submission" date="2022-11" db="EMBL/GenBank/DDBJ databases">
        <authorList>
            <person name="Kikuchi T."/>
        </authorList>
    </citation>
    <scope>NUCLEOTIDE SEQUENCE</scope>
    <source>
        <strain evidence="2">PS1010</strain>
    </source>
</reference>
<dbReference type="EMBL" id="CANHGI010000002">
    <property type="protein sequence ID" value="CAI5443599.1"/>
    <property type="molecule type" value="Genomic_DNA"/>
</dbReference>
<keyword evidence="3" id="KW-1185">Reference proteome</keyword>
<feature type="compositionally biased region" description="Basic and acidic residues" evidence="1">
    <location>
        <begin position="32"/>
        <end position="56"/>
    </location>
</feature>